<dbReference type="SUPFAM" id="SSF51197">
    <property type="entry name" value="Clavaminate synthase-like"/>
    <property type="match status" value="1"/>
</dbReference>
<dbReference type="Pfam" id="PF14226">
    <property type="entry name" value="DIOX_N"/>
    <property type="match status" value="1"/>
</dbReference>
<dbReference type="Proteomes" id="UP000284706">
    <property type="component" value="Unassembled WGS sequence"/>
</dbReference>
<dbReference type="PRINTS" id="PR00682">
    <property type="entry name" value="IPNSYNTHASE"/>
</dbReference>
<dbReference type="Gene3D" id="2.60.120.330">
    <property type="entry name" value="B-lactam Antibiotic, Isopenicillin N Synthase, Chain"/>
    <property type="match status" value="1"/>
</dbReference>
<evidence type="ECO:0000256" key="1">
    <source>
        <dbReference type="RuleBase" id="RU003682"/>
    </source>
</evidence>
<dbReference type="OrthoDB" id="288590at2759"/>
<dbReference type="FunCoup" id="A0A409Y2V7">
    <property type="interactions" value="13"/>
</dbReference>
<accession>A0A409Y2V7</accession>
<protein>
    <recommendedName>
        <fullName evidence="3">Fe2OG dioxygenase domain-containing protein</fullName>
    </recommendedName>
</protein>
<evidence type="ECO:0000259" key="3">
    <source>
        <dbReference type="PROSITE" id="PS51471"/>
    </source>
</evidence>
<gene>
    <name evidence="4" type="ORF">CVT26_006636</name>
</gene>
<dbReference type="InterPro" id="IPR026992">
    <property type="entry name" value="DIOX_N"/>
</dbReference>
<dbReference type="STRING" id="231916.A0A409Y2V7"/>
<comment type="caution">
    <text evidence="4">The sequence shown here is derived from an EMBL/GenBank/DDBJ whole genome shotgun (WGS) entry which is preliminary data.</text>
</comment>
<comment type="similarity">
    <text evidence="1">Belongs to the iron/ascorbate-dependent oxidoreductase family.</text>
</comment>
<dbReference type="PANTHER" id="PTHR47990">
    <property type="entry name" value="2-OXOGLUTARATE (2OG) AND FE(II)-DEPENDENT OXYGENASE SUPERFAMILY PROTEIN-RELATED"/>
    <property type="match status" value="1"/>
</dbReference>
<evidence type="ECO:0000313" key="4">
    <source>
        <dbReference type="EMBL" id="PPQ97318.1"/>
    </source>
</evidence>
<dbReference type="PROSITE" id="PS51471">
    <property type="entry name" value="FE2OG_OXY"/>
    <property type="match status" value="1"/>
</dbReference>
<dbReference type="InterPro" id="IPR005123">
    <property type="entry name" value="Oxoglu/Fe-dep_dioxygenase_dom"/>
</dbReference>
<keyword evidence="1" id="KW-0560">Oxidoreductase</keyword>
<keyword evidence="1" id="KW-0479">Metal-binding</keyword>
<dbReference type="Pfam" id="PF03171">
    <property type="entry name" value="2OG-FeII_Oxy"/>
    <property type="match status" value="1"/>
</dbReference>
<sequence length="329" mass="36841">MSVEVVDFRPFLDGSDKEKVADAILASFKTIGFVYLVNHGLPEDKINVMFQWAKKLFSAPMETKQLAPHPPSGAHHRGYSAPGREKVKQLGDESGADKLSDNSPSAEIQRDIKESFEVGREDDGEMPNIWYPASVLPGFKEVCLDFYWTCYETEKAILRALALAFRLPEDFFLQYHSKADNQLRLLHYPSIPSKVLENKNASRIPSHTDFCSLTMLIQDEVGGLEVEDPNRPGSFIPVPPVKGSIVVNAGDFLMRWSNDTIKSTVHRVRTPPSSEGGNTDSVIPPRYSIPYDSDTVVDCIPGTLSEARPKRYSPISTREYVMERLAANY</sequence>
<dbReference type="AlphaFoldDB" id="A0A409Y2V7"/>
<evidence type="ECO:0000256" key="2">
    <source>
        <dbReference type="SAM" id="MobiDB-lite"/>
    </source>
</evidence>
<dbReference type="EMBL" id="NHYE01001263">
    <property type="protein sequence ID" value="PPQ97318.1"/>
    <property type="molecule type" value="Genomic_DNA"/>
</dbReference>
<dbReference type="InterPro" id="IPR050231">
    <property type="entry name" value="Iron_ascorbate_oxido_reductase"/>
</dbReference>
<keyword evidence="1" id="KW-0408">Iron</keyword>
<name>A0A409Y2V7_9AGAR</name>
<feature type="region of interest" description="Disordered" evidence="2">
    <location>
        <begin position="86"/>
        <end position="108"/>
    </location>
</feature>
<feature type="domain" description="Fe2OG dioxygenase" evidence="3">
    <location>
        <begin position="179"/>
        <end position="301"/>
    </location>
</feature>
<dbReference type="InterPro" id="IPR044861">
    <property type="entry name" value="IPNS-like_FE2OG_OXY"/>
</dbReference>
<proteinExistence type="inferred from homology"/>
<feature type="compositionally biased region" description="Basic and acidic residues" evidence="2">
    <location>
        <begin position="86"/>
        <end position="100"/>
    </location>
</feature>
<dbReference type="InterPro" id="IPR027443">
    <property type="entry name" value="IPNS-like_sf"/>
</dbReference>
<dbReference type="GO" id="GO:0016491">
    <property type="term" value="F:oxidoreductase activity"/>
    <property type="evidence" value="ECO:0007669"/>
    <property type="project" value="UniProtKB-KW"/>
</dbReference>
<dbReference type="InParanoid" id="A0A409Y2V7"/>
<keyword evidence="5" id="KW-1185">Reference proteome</keyword>
<evidence type="ECO:0000313" key="5">
    <source>
        <dbReference type="Proteomes" id="UP000284706"/>
    </source>
</evidence>
<organism evidence="4 5">
    <name type="scientific">Gymnopilus dilepis</name>
    <dbReference type="NCBI Taxonomy" id="231916"/>
    <lineage>
        <taxon>Eukaryota</taxon>
        <taxon>Fungi</taxon>
        <taxon>Dikarya</taxon>
        <taxon>Basidiomycota</taxon>
        <taxon>Agaricomycotina</taxon>
        <taxon>Agaricomycetes</taxon>
        <taxon>Agaricomycetidae</taxon>
        <taxon>Agaricales</taxon>
        <taxon>Agaricineae</taxon>
        <taxon>Hymenogastraceae</taxon>
        <taxon>Gymnopilus</taxon>
    </lineage>
</organism>
<dbReference type="GO" id="GO:0046872">
    <property type="term" value="F:metal ion binding"/>
    <property type="evidence" value="ECO:0007669"/>
    <property type="project" value="UniProtKB-KW"/>
</dbReference>
<reference evidence="4 5" key="1">
    <citation type="journal article" date="2018" name="Evol. Lett.">
        <title>Horizontal gene cluster transfer increased hallucinogenic mushroom diversity.</title>
        <authorList>
            <person name="Reynolds H.T."/>
            <person name="Vijayakumar V."/>
            <person name="Gluck-Thaler E."/>
            <person name="Korotkin H.B."/>
            <person name="Matheny P.B."/>
            <person name="Slot J.C."/>
        </authorList>
    </citation>
    <scope>NUCLEOTIDE SEQUENCE [LARGE SCALE GENOMIC DNA]</scope>
    <source>
        <strain evidence="4 5">SRW20</strain>
    </source>
</reference>